<organism evidence="5 6">
    <name type="scientific">Flavobacterium fragile</name>
    <dbReference type="NCBI Taxonomy" id="2949085"/>
    <lineage>
        <taxon>Bacteria</taxon>
        <taxon>Pseudomonadati</taxon>
        <taxon>Bacteroidota</taxon>
        <taxon>Flavobacteriia</taxon>
        <taxon>Flavobacteriales</taxon>
        <taxon>Flavobacteriaceae</taxon>
        <taxon>Flavobacterium</taxon>
    </lineage>
</organism>
<keyword evidence="3" id="KW-0472">Membrane</keyword>
<keyword evidence="3" id="KW-1133">Transmembrane helix</keyword>
<name>A0ABT0THZ6_9FLAO</name>
<dbReference type="Pfam" id="PF12833">
    <property type="entry name" value="HTH_18"/>
    <property type="match status" value="1"/>
</dbReference>
<keyword evidence="3" id="KW-0812">Transmembrane</keyword>
<evidence type="ECO:0000259" key="4">
    <source>
        <dbReference type="PROSITE" id="PS01124"/>
    </source>
</evidence>
<comment type="caution">
    <text evidence="5">The sequence shown here is derived from an EMBL/GenBank/DDBJ whole genome shotgun (WGS) entry which is preliminary data.</text>
</comment>
<sequence>MIESLLLFSTGLIGLLSIIQIFMRSKANFNSNIYLIIIFGIIIMRFLVIGFFSLFDVNKLNEILDRYNNFLIAVIPLTFLYFKNLVLSKGKFVVDGLIHFVVPFLFIVTDFLDDKGFVEIRYKNIIFLCFFLIYIIFYLILDFMILQKRIWSKKSAIRFINDQNQLISKWTHYLFILLLLMAIRLMISIFLEVTSNHYDYGKSNLWIAALIWLSVFLRLLIFPEILSGYLYFSVKKNEVTSAYASKVIWKKDIEDEIINIQDLKLQNKIQDLIPGYMILLDNLKHNSTLFKDPKISLGDLAYKINIPKSHLTFLFKYYAHISFSEFKKLIRVEQALQLIESGYLKQTTFNSLAKDVGFISYNTFFTSFKEIVGITPQEFYTSYQIHQRSTSK</sequence>
<evidence type="ECO:0000256" key="3">
    <source>
        <dbReference type="SAM" id="Phobius"/>
    </source>
</evidence>
<feature type="transmembrane region" description="Helical" evidence="3">
    <location>
        <begin position="92"/>
        <end position="112"/>
    </location>
</feature>
<dbReference type="RefSeq" id="WP_250582090.1">
    <property type="nucleotide sequence ID" value="NZ_JAMLJN010000006.1"/>
</dbReference>
<dbReference type="SMART" id="SM00342">
    <property type="entry name" value="HTH_ARAC"/>
    <property type="match status" value="1"/>
</dbReference>
<feature type="transmembrane region" description="Helical" evidence="3">
    <location>
        <begin position="6"/>
        <end position="23"/>
    </location>
</feature>
<feature type="transmembrane region" description="Helical" evidence="3">
    <location>
        <begin position="173"/>
        <end position="193"/>
    </location>
</feature>
<keyword evidence="6" id="KW-1185">Reference proteome</keyword>
<feature type="transmembrane region" description="Helical" evidence="3">
    <location>
        <begin position="67"/>
        <end position="85"/>
    </location>
</feature>
<feature type="domain" description="HTH araC/xylS-type" evidence="4">
    <location>
        <begin position="278"/>
        <end position="382"/>
    </location>
</feature>
<dbReference type="Proteomes" id="UP001203342">
    <property type="component" value="Unassembled WGS sequence"/>
</dbReference>
<protein>
    <submittedName>
        <fullName evidence="5">AraC family transcriptional regulator</fullName>
    </submittedName>
</protein>
<keyword evidence="2" id="KW-0804">Transcription</keyword>
<gene>
    <name evidence="5" type="ORF">NAT47_09115</name>
</gene>
<dbReference type="SUPFAM" id="SSF46689">
    <property type="entry name" value="Homeodomain-like"/>
    <property type="match status" value="1"/>
</dbReference>
<evidence type="ECO:0000256" key="1">
    <source>
        <dbReference type="ARBA" id="ARBA00023015"/>
    </source>
</evidence>
<dbReference type="InterPro" id="IPR009057">
    <property type="entry name" value="Homeodomain-like_sf"/>
</dbReference>
<feature type="transmembrane region" description="Helical" evidence="3">
    <location>
        <begin position="205"/>
        <end position="232"/>
    </location>
</feature>
<keyword evidence="1" id="KW-0805">Transcription regulation</keyword>
<reference evidence="5 6" key="1">
    <citation type="submission" date="2022-05" db="EMBL/GenBank/DDBJ databases">
        <title>Flavobacterium sp., isolated from activated sludge.</title>
        <authorList>
            <person name="Ran Q."/>
        </authorList>
    </citation>
    <scope>NUCLEOTIDE SEQUENCE [LARGE SCALE GENOMIC DNA]</scope>
    <source>
        <strain evidence="5 6">HXWNR69</strain>
    </source>
</reference>
<feature type="transmembrane region" description="Helical" evidence="3">
    <location>
        <begin position="124"/>
        <end position="146"/>
    </location>
</feature>
<accession>A0ABT0THZ6</accession>
<dbReference type="EMBL" id="JAMLJN010000006">
    <property type="protein sequence ID" value="MCL9770578.1"/>
    <property type="molecule type" value="Genomic_DNA"/>
</dbReference>
<dbReference type="InterPro" id="IPR018060">
    <property type="entry name" value="HTH_AraC"/>
</dbReference>
<evidence type="ECO:0000256" key="2">
    <source>
        <dbReference type="ARBA" id="ARBA00023163"/>
    </source>
</evidence>
<proteinExistence type="predicted"/>
<evidence type="ECO:0000313" key="5">
    <source>
        <dbReference type="EMBL" id="MCL9770578.1"/>
    </source>
</evidence>
<dbReference type="Gene3D" id="1.10.10.60">
    <property type="entry name" value="Homeodomain-like"/>
    <property type="match status" value="1"/>
</dbReference>
<feature type="transmembrane region" description="Helical" evidence="3">
    <location>
        <begin position="35"/>
        <end position="55"/>
    </location>
</feature>
<dbReference type="PROSITE" id="PS01124">
    <property type="entry name" value="HTH_ARAC_FAMILY_2"/>
    <property type="match status" value="1"/>
</dbReference>
<evidence type="ECO:0000313" key="6">
    <source>
        <dbReference type="Proteomes" id="UP001203342"/>
    </source>
</evidence>